<dbReference type="GO" id="GO:0003677">
    <property type="term" value="F:DNA binding"/>
    <property type="evidence" value="ECO:0007669"/>
    <property type="project" value="UniProtKB-KW"/>
</dbReference>
<name>A0ABD3ASX8_9GENT</name>
<protein>
    <recommendedName>
        <fullName evidence="9">B3 domain-containing protein</fullName>
    </recommendedName>
</protein>
<sequence>MKKENHDNEDGPNPGEPLDDNKKLLEDEAKKKKQKISEESDQEVESQYKGLPIEFKNYIKGMMKKEYSVDTDDGILMIESLFQTAITICPTFTKVELKAKKKEKNKNSRLYVLRNSWNEVVARNNLEAGQIVQLWAVRVMGHWCFSLRRLIKAEEGNNDDATAKSSSSSSASSSSDS</sequence>
<reference evidence="7 8" key="1">
    <citation type="submission" date="2024-11" db="EMBL/GenBank/DDBJ databases">
        <title>A near-complete genome assembly of Cinchona calisaya.</title>
        <authorList>
            <person name="Lian D.C."/>
            <person name="Zhao X.W."/>
            <person name="Wei L."/>
        </authorList>
    </citation>
    <scope>NUCLEOTIDE SEQUENCE [LARGE SCALE GENOMIC DNA]</scope>
    <source>
        <tissue evidence="7">Nenye</tissue>
    </source>
</reference>
<dbReference type="Proteomes" id="UP001630127">
    <property type="component" value="Unassembled WGS sequence"/>
</dbReference>
<keyword evidence="3" id="KW-0238">DNA-binding</keyword>
<evidence type="ECO:0000256" key="3">
    <source>
        <dbReference type="ARBA" id="ARBA00023125"/>
    </source>
</evidence>
<keyword evidence="2" id="KW-0805">Transcription regulation</keyword>
<dbReference type="EMBL" id="JBJUIK010000002">
    <property type="protein sequence ID" value="KAL3534317.1"/>
    <property type="molecule type" value="Genomic_DNA"/>
</dbReference>
<gene>
    <name evidence="7" type="ORF">ACH5RR_002778</name>
</gene>
<organism evidence="7 8">
    <name type="scientific">Cinchona calisaya</name>
    <dbReference type="NCBI Taxonomy" id="153742"/>
    <lineage>
        <taxon>Eukaryota</taxon>
        <taxon>Viridiplantae</taxon>
        <taxon>Streptophyta</taxon>
        <taxon>Embryophyta</taxon>
        <taxon>Tracheophyta</taxon>
        <taxon>Spermatophyta</taxon>
        <taxon>Magnoliopsida</taxon>
        <taxon>eudicotyledons</taxon>
        <taxon>Gunneridae</taxon>
        <taxon>Pentapetalae</taxon>
        <taxon>asterids</taxon>
        <taxon>lamiids</taxon>
        <taxon>Gentianales</taxon>
        <taxon>Rubiaceae</taxon>
        <taxon>Cinchonoideae</taxon>
        <taxon>Cinchoneae</taxon>
        <taxon>Cinchona</taxon>
    </lineage>
</organism>
<dbReference type="SUPFAM" id="SSF101936">
    <property type="entry name" value="DNA-binding pseudobarrel domain"/>
    <property type="match status" value="1"/>
</dbReference>
<feature type="region of interest" description="Disordered" evidence="6">
    <location>
        <begin position="158"/>
        <end position="177"/>
    </location>
</feature>
<dbReference type="InterPro" id="IPR015300">
    <property type="entry name" value="DNA-bd_pseudobarrel_sf"/>
</dbReference>
<comment type="subcellular location">
    <subcellularLocation>
        <location evidence="1">Nucleus</location>
    </subcellularLocation>
</comment>
<evidence type="ECO:0000256" key="2">
    <source>
        <dbReference type="ARBA" id="ARBA00023015"/>
    </source>
</evidence>
<comment type="caution">
    <text evidence="7">The sequence shown here is derived from an EMBL/GenBank/DDBJ whole genome shotgun (WGS) entry which is preliminary data.</text>
</comment>
<evidence type="ECO:0000256" key="1">
    <source>
        <dbReference type="ARBA" id="ARBA00004123"/>
    </source>
</evidence>
<dbReference type="GO" id="GO:0005634">
    <property type="term" value="C:nucleus"/>
    <property type="evidence" value="ECO:0007669"/>
    <property type="project" value="UniProtKB-SubCell"/>
</dbReference>
<evidence type="ECO:0000256" key="5">
    <source>
        <dbReference type="ARBA" id="ARBA00023242"/>
    </source>
</evidence>
<dbReference type="AlphaFoldDB" id="A0ABD3ASX8"/>
<evidence type="ECO:0000313" key="8">
    <source>
        <dbReference type="Proteomes" id="UP001630127"/>
    </source>
</evidence>
<accession>A0ABD3ASX8</accession>
<keyword evidence="8" id="KW-1185">Reference proteome</keyword>
<dbReference type="Gene3D" id="2.40.330.10">
    <property type="entry name" value="DNA-binding pseudobarrel domain"/>
    <property type="match status" value="1"/>
</dbReference>
<feature type="compositionally biased region" description="Low complexity" evidence="6">
    <location>
        <begin position="165"/>
        <end position="177"/>
    </location>
</feature>
<keyword evidence="5" id="KW-0539">Nucleus</keyword>
<evidence type="ECO:0008006" key="9">
    <source>
        <dbReference type="Google" id="ProtNLM"/>
    </source>
</evidence>
<proteinExistence type="predicted"/>
<evidence type="ECO:0000313" key="7">
    <source>
        <dbReference type="EMBL" id="KAL3534317.1"/>
    </source>
</evidence>
<feature type="compositionally biased region" description="Basic and acidic residues" evidence="6">
    <location>
        <begin position="19"/>
        <end position="38"/>
    </location>
</feature>
<feature type="region of interest" description="Disordered" evidence="6">
    <location>
        <begin position="1"/>
        <end position="43"/>
    </location>
</feature>
<evidence type="ECO:0000256" key="6">
    <source>
        <dbReference type="SAM" id="MobiDB-lite"/>
    </source>
</evidence>
<evidence type="ECO:0000256" key="4">
    <source>
        <dbReference type="ARBA" id="ARBA00023163"/>
    </source>
</evidence>
<keyword evidence="4" id="KW-0804">Transcription</keyword>